<reference evidence="2 3" key="1">
    <citation type="submission" date="2024-02" db="EMBL/GenBank/DDBJ databases">
        <title>de novo genome assembly of Solanum bulbocastanum strain 11H21.</title>
        <authorList>
            <person name="Hosaka A.J."/>
        </authorList>
    </citation>
    <scope>NUCLEOTIDE SEQUENCE [LARGE SCALE GENOMIC DNA]</scope>
    <source>
        <tissue evidence="2">Young leaves</tissue>
    </source>
</reference>
<accession>A0AAN8YJH1</accession>
<dbReference type="AlphaFoldDB" id="A0AAN8YJH1"/>
<dbReference type="EMBL" id="JBANQN010000003">
    <property type="protein sequence ID" value="KAK6794637.1"/>
    <property type="molecule type" value="Genomic_DNA"/>
</dbReference>
<sequence length="22" mass="2430">MELDLSIHLSGKTVAPPSHLRK</sequence>
<keyword evidence="3" id="KW-1185">Reference proteome</keyword>
<protein>
    <submittedName>
        <fullName evidence="2">Uncharacterized protein</fullName>
    </submittedName>
</protein>
<evidence type="ECO:0000256" key="1">
    <source>
        <dbReference type="SAM" id="MobiDB-lite"/>
    </source>
</evidence>
<evidence type="ECO:0000313" key="2">
    <source>
        <dbReference type="EMBL" id="KAK6794637.1"/>
    </source>
</evidence>
<organism evidence="2 3">
    <name type="scientific">Solanum bulbocastanum</name>
    <name type="common">Wild potato</name>
    <dbReference type="NCBI Taxonomy" id="147425"/>
    <lineage>
        <taxon>Eukaryota</taxon>
        <taxon>Viridiplantae</taxon>
        <taxon>Streptophyta</taxon>
        <taxon>Embryophyta</taxon>
        <taxon>Tracheophyta</taxon>
        <taxon>Spermatophyta</taxon>
        <taxon>Magnoliopsida</taxon>
        <taxon>eudicotyledons</taxon>
        <taxon>Gunneridae</taxon>
        <taxon>Pentapetalae</taxon>
        <taxon>asterids</taxon>
        <taxon>lamiids</taxon>
        <taxon>Solanales</taxon>
        <taxon>Solanaceae</taxon>
        <taxon>Solanoideae</taxon>
        <taxon>Solaneae</taxon>
        <taxon>Solanum</taxon>
    </lineage>
</organism>
<gene>
    <name evidence="2" type="ORF">RDI58_008090</name>
</gene>
<dbReference type="Proteomes" id="UP001371456">
    <property type="component" value="Unassembled WGS sequence"/>
</dbReference>
<proteinExistence type="predicted"/>
<comment type="caution">
    <text evidence="2">The sequence shown here is derived from an EMBL/GenBank/DDBJ whole genome shotgun (WGS) entry which is preliminary data.</text>
</comment>
<feature type="region of interest" description="Disordered" evidence="1">
    <location>
        <begin position="1"/>
        <end position="22"/>
    </location>
</feature>
<name>A0AAN8YJH1_SOLBU</name>
<evidence type="ECO:0000313" key="3">
    <source>
        <dbReference type="Proteomes" id="UP001371456"/>
    </source>
</evidence>